<organism evidence="1 2">
    <name type="scientific">Clostridium thermosuccinogenes</name>
    <dbReference type="NCBI Taxonomy" id="84032"/>
    <lineage>
        <taxon>Bacteria</taxon>
        <taxon>Bacillati</taxon>
        <taxon>Bacillota</taxon>
        <taxon>Clostridia</taxon>
        <taxon>Eubacteriales</taxon>
        <taxon>Clostridiaceae</taxon>
        <taxon>Clostridium</taxon>
    </lineage>
</organism>
<proteinExistence type="predicted"/>
<evidence type="ECO:0000313" key="1">
    <source>
        <dbReference type="EMBL" id="PNU00454.1"/>
    </source>
</evidence>
<accession>A0A2K2F3V1</accession>
<sequence length="147" mass="16594">MDIFSERMILLGCEGDMMTQEKGIKGDTVERVLKVLRNIRTGVTIEEYSLQDAIAHLLMASGIPFKKEYKLAPRNRIDFFVEGGVGIEVKKGKPNRTDVVRQLERYASFGDINTIILVVERSVNIPARINGKRCILFGLNRLWGVAL</sequence>
<comment type="caution">
    <text evidence="1">The sequence shown here is derived from an EMBL/GenBank/DDBJ whole genome shotgun (WGS) entry which is preliminary data.</text>
</comment>
<dbReference type="KEGG" id="cthd:CDO33_04815"/>
<gene>
    <name evidence="1" type="ORF">CDQ84_06440</name>
</gene>
<reference evidence="1 2" key="1">
    <citation type="submission" date="2017-06" db="EMBL/GenBank/DDBJ databases">
        <title>Investigating the central metabolism of Clostridium thermosuccinogenes.</title>
        <authorList>
            <person name="Koendjbiharie J.G."/>
            <person name="van Kranenburg R."/>
        </authorList>
    </citation>
    <scope>NUCLEOTIDE SEQUENCE [LARGE SCALE GENOMIC DNA]</scope>
    <source>
        <strain evidence="1 2">DSM 5806</strain>
    </source>
</reference>
<dbReference type="RefSeq" id="WP_103080903.1">
    <property type="nucleotide sequence ID" value="NZ_CP021850.1"/>
</dbReference>
<keyword evidence="2" id="KW-1185">Reference proteome</keyword>
<evidence type="ECO:0000313" key="2">
    <source>
        <dbReference type="Proteomes" id="UP000236151"/>
    </source>
</evidence>
<name>A0A2K2F3V1_9CLOT</name>
<dbReference type="EMBL" id="NIOJ01000011">
    <property type="protein sequence ID" value="PNU00454.1"/>
    <property type="molecule type" value="Genomic_DNA"/>
</dbReference>
<dbReference type="AlphaFoldDB" id="A0A2K2F3V1"/>
<dbReference type="Proteomes" id="UP000236151">
    <property type="component" value="Unassembled WGS sequence"/>
</dbReference>
<evidence type="ECO:0008006" key="3">
    <source>
        <dbReference type="Google" id="ProtNLM"/>
    </source>
</evidence>
<protein>
    <recommendedName>
        <fullName evidence="3">DUF4143 domain-containing protein</fullName>
    </recommendedName>
</protein>